<dbReference type="Pfam" id="PF07261">
    <property type="entry name" value="DnaB_2"/>
    <property type="match status" value="1"/>
</dbReference>
<protein>
    <submittedName>
        <fullName evidence="6">Uncharacterized protein</fullName>
    </submittedName>
</protein>
<feature type="domain" description="Replicative helicase loading/DNA remodeling protein DnaB N-terminal winged helix" evidence="5">
    <location>
        <begin position="8"/>
        <end position="244"/>
    </location>
</feature>
<comment type="similarity">
    <text evidence="1">Belongs to the DnaB/DnaD family.</text>
</comment>
<dbReference type="EMBL" id="NGKA01000007">
    <property type="protein sequence ID" value="RSU12686.1"/>
    <property type="molecule type" value="Genomic_DNA"/>
</dbReference>
<dbReference type="InterPro" id="IPR058660">
    <property type="entry name" value="WHD_DnaB"/>
</dbReference>
<accession>A0A430AXD0</accession>
<comment type="caution">
    <text evidence="6">The sequence shown here is derived from an EMBL/GenBank/DDBJ whole genome shotgun (WGS) entry which is preliminary data.</text>
</comment>
<dbReference type="Proteomes" id="UP000287605">
    <property type="component" value="Unassembled WGS sequence"/>
</dbReference>
<proteinExistence type="inferred from homology"/>
<sequence length="465" mass="53947">MNQAWKNVKPKDTFFVQQGQLVSDMDKKTLSFLYQPLIGVVAFSLYHLFLTMIQSSDKESREMFHADLLNEMDIDIPTFYQGRSRLEGLGLLRVFEKEEHNSKKFIYRLEAPLSYQTFFQDDVLTLLLLDKVGERRFNGLLEEFNFHKKISDDYHETTRKFIETYQFNGERLLSAPKELSHAKNKTAAVYQPEIKIDSKTFDWEYFLSVVKDLHLKPDYLSGEVKELILLLHQLYGINELEMKESLLPFVDYTKNELELSKLKHSFVKKYHRKEQQESPVSPTNDATERGKRKNTLRQQGFSQGEISVILSSEESAPLSFIQDIKEQKNGFVSNEERWAVENLVRQSGLPGGVINILIHYILVVKNEPTFIAKLANTIANDWAQSSVHSPEAAIEKVKNLVNKTNEASQKRRGQATKKNYYQKKTRTETLPEWADKDVKETPLSEEEIKAFKARLNIFNGTEEGE</sequence>
<dbReference type="AlphaFoldDB" id="A0A430AXD0"/>
<evidence type="ECO:0000313" key="6">
    <source>
        <dbReference type="EMBL" id="RSU12686.1"/>
    </source>
</evidence>
<dbReference type="InterPro" id="IPR006343">
    <property type="entry name" value="DnaB/C_C"/>
</dbReference>
<evidence type="ECO:0000313" key="7">
    <source>
        <dbReference type="Proteomes" id="UP000287605"/>
    </source>
</evidence>
<keyword evidence="3" id="KW-0812">Transmembrane</keyword>
<reference evidence="6 7" key="1">
    <citation type="submission" date="2017-05" db="EMBL/GenBank/DDBJ databases">
        <title>Vagococcus spp. assemblies.</title>
        <authorList>
            <person name="Gulvik C.A."/>
        </authorList>
    </citation>
    <scope>NUCLEOTIDE SEQUENCE [LARGE SCALE GENOMIC DNA]</scope>
    <source>
        <strain evidence="6 7">CCUG 51432</strain>
    </source>
</reference>
<evidence type="ECO:0000256" key="2">
    <source>
        <dbReference type="SAM" id="MobiDB-lite"/>
    </source>
</evidence>
<keyword evidence="3" id="KW-1133">Transmembrane helix</keyword>
<dbReference type="OrthoDB" id="2082007at2"/>
<evidence type="ECO:0000256" key="1">
    <source>
        <dbReference type="ARBA" id="ARBA00093462"/>
    </source>
</evidence>
<name>A0A430AXD0_9ENTE</name>
<organism evidence="6 7">
    <name type="scientific">Vagococcus elongatus</name>
    <dbReference type="NCBI Taxonomy" id="180344"/>
    <lineage>
        <taxon>Bacteria</taxon>
        <taxon>Bacillati</taxon>
        <taxon>Bacillota</taxon>
        <taxon>Bacilli</taxon>
        <taxon>Lactobacillales</taxon>
        <taxon>Enterococcaceae</taxon>
        <taxon>Vagococcus</taxon>
    </lineage>
</organism>
<feature type="region of interest" description="Disordered" evidence="2">
    <location>
        <begin position="270"/>
        <end position="296"/>
    </location>
</feature>
<evidence type="ECO:0000259" key="4">
    <source>
        <dbReference type="Pfam" id="PF07261"/>
    </source>
</evidence>
<feature type="transmembrane region" description="Helical" evidence="3">
    <location>
        <begin position="32"/>
        <end position="53"/>
    </location>
</feature>
<evidence type="ECO:0000256" key="3">
    <source>
        <dbReference type="SAM" id="Phobius"/>
    </source>
</evidence>
<dbReference type="Pfam" id="PF25888">
    <property type="entry name" value="WHD_DnaB"/>
    <property type="match status" value="1"/>
</dbReference>
<feature type="domain" description="DnaB/C C-terminal" evidence="4">
    <location>
        <begin position="321"/>
        <end position="396"/>
    </location>
</feature>
<dbReference type="RefSeq" id="WP_126808468.1">
    <property type="nucleotide sequence ID" value="NZ_NGKA01000007.1"/>
</dbReference>
<gene>
    <name evidence="6" type="ORF">CBF29_06035</name>
</gene>
<keyword evidence="3" id="KW-0472">Membrane</keyword>
<keyword evidence="7" id="KW-1185">Reference proteome</keyword>
<evidence type="ECO:0000259" key="5">
    <source>
        <dbReference type="Pfam" id="PF25888"/>
    </source>
</evidence>